<dbReference type="Proteomes" id="UP000041314">
    <property type="component" value="Unassembled WGS sequence"/>
</dbReference>
<protein>
    <submittedName>
        <fullName evidence="1">Uncharacterized protein</fullName>
    </submittedName>
</protein>
<evidence type="ECO:0000313" key="3">
    <source>
        <dbReference type="Proteomes" id="UP000041314"/>
    </source>
</evidence>
<name>A0A655BVU8_SALET</name>
<evidence type="ECO:0000313" key="2">
    <source>
        <dbReference type="EMBL" id="CNU02774.1"/>
    </source>
</evidence>
<evidence type="ECO:0000313" key="4">
    <source>
        <dbReference type="Proteomes" id="UP000042394"/>
    </source>
</evidence>
<proteinExistence type="predicted"/>
<sequence length="151" mass="17235">MQMFSSRNPNCVPTRRAYRYSFSLIEWPPQHTTMFGASPTCSARALRKMENTRLVICVELSRSRCWKRPALWICPFTKRMSRSTANRLACSARIIRPSTKASSGGLINSSFTPRSRRSTLISKFSKRDSSSLLLSVRLPELRTASEQLRNS</sequence>
<reference evidence="3 4" key="1">
    <citation type="submission" date="2015-03" db="EMBL/GenBank/DDBJ databases">
        <authorList>
            <consortium name="Pathogen Informatics"/>
        </authorList>
    </citation>
    <scope>NUCLEOTIDE SEQUENCE [LARGE SCALE GENOMIC DNA]</scope>
    <source>
        <strain evidence="2 3">A1104</strain>
        <strain evidence="1 4">D4891</strain>
    </source>
</reference>
<gene>
    <name evidence="2" type="ORF">ERS008198_01713</name>
    <name evidence="1" type="ORF">ERS008207_00988</name>
</gene>
<dbReference type="AlphaFoldDB" id="A0A655BVU8"/>
<accession>A0A655BVU8</accession>
<dbReference type="EMBL" id="CQPD01000007">
    <property type="protein sequence ID" value="CNT79682.1"/>
    <property type="molecule type" value="Genomic_DNA"/>
</dbReference>
<dbReference type="Proteomes" id="UP000042394">
    <property type="component" value="Unassembled WGS sequence"/>
</dbReference>
<evidence type="ECO:0000313" key="1">
    <source>
        <dbReference type="EMBL" id="CNT79682.1"/>
    </source>
</evidence>
<dbReference type="EMBL" id="CQPA01000009">
    <property type="protein sequence ID" value="CNU02774.1"/>
    <property type="molecule type" value="Genomic_DNA"/>
</dbReference>
<organism evidence="1 4">
    <name type="scientific">Salmonella enterica subsp. enterica serovar Bovismorbificans</name>
    <dbReference type="NCBI Taxonomy" id="58097"/>
    <lineage>
        <taxon>Bacteria</taxon>
        <taxon>Pseudomonadati</taxon>
        <taxon>Pseudomonadota</taxon>
        <taxon>Gammaproteobacteria</taxon>
        <taxon>Enterobacterales</taxon>
        <taxon>Enterobacteriaceae</taxon>
        <taxon>Salmonella</taxon>
    </lineage>
</organism>